<organism evidence="9 10">
    <name type="scientific">Micromonospora rhizosphaerae</name>
    <dbReference type="NCBI Taxonomy" id="568872"/>
    <lineage>
        <taxon>Bacteria</taxon>
        <taxon>Bacillati</taxon>
        <taxon>Actinomycetota</taxon>
        <taxon>Actinomycetes</taxon>
        <taxon>Micromonosporales</taxon>
        <taxon>Micromonosporaceae</taxon>
        <taxon>Micromonospora</taxon>
    </lineage>
</organism>
<dbReference type="STRING" id="568872.GA0070624_2505"/>
<feature type="transmembrane region" description="Helical" evidence="7">
    <location>
        <begin position="514"/>
        <end position="534"/>
    </location>
</feature>
<dbReference type="Pfam" id="PF02687">
    <property type="entry name" value="FtsX"/>
    <property type="match status" value="1"/>
</dbReference>
<protein>
    <submittedName>
        <fullName evidence="9">Putative ABC transport system permease protein</fullName>
    </submittedName>
</protein>
<dbReference type="PANTHER" id="PTHR30572">
    <property type="entry name" value="MEMBRANE COMPONENT OF TRANSPORTER-RELATED"/>
    <property type="match status" value="1"/>
</dbReference>
<dbReference type="Proteomes" id="UP000199413">
    <property type="component" value="Unassembled WGS sequence"/>
</dbReference>
<keyword evidence="5 7" id="KW-0472">Membrane</keyword>
<evidence type="ECO:0000313" key="10">
    <source>
        <dbReference type="Proteomes" id="UP000199413"/>
    </source>
</evidence>
<feature type="transmembrane region" description="Helical" evidence="7">
    <location>
        <begin position="429"/>
        <end position="447"/>
    </location>
</feature>
<evidence type="ECO:0000256" key="5">
    <source>
        <dbReference type="ARBA" id="ARBA00023136"/>
    </source>
</evidence>
<feature type="transmembrane region" description="Helical" evidence="7">
    <location>
        <begin position="816"/>
        <end position="846"/>
    </location>
</feature>
<evidence type="ECO:0000256" key="1">
    <source>
        <dbReference type="ARBA" id="ARBA00004651"/>
    </source>
</evidence>
<dbReference type="AlphaFoldDB" id="A0A1C6RYN5"/>
<accession>A0A1C6RYN5</accession>
<evidence type="ECO:0000256" key="6">
    <source>
        <dbReference type="ARBA" id="ARBA00038076"/>
    </source>
</evidence>
<dbReference type="InterPro" id="IPR003838">
    <property type="entry name" value="ABC3_permease_C"/>
</dbReference>
<keyword evidence="10" id="KW-1185">Reference proteome</keyword>
<name>A0A1C6RYN5_9ACTN</name>
<feature type="transmembrane region" description="Helical" evidence="7">
    <location>
        <begin position="355"/>
        <end position="376"/>
    </location>
</feature>
<evidence type="ECO:0000256" key="7">
    <source>
        <dbReference type="SAM" id="Phobius"/>
    </source>
</evidence>
<dbReference type="GO" id="GO:0005886">
    <property type="term" value="C:plasma membrane"/>
    <property type="evidence" value="ECO:0007669"/>
    <property type="project" value="UniProtKB-SubCell"/>
</dbReference>
<feature type="transmembrane region" description="Helical" evidence="7">
    <location>
        <begin position="765"/>
        <end position="795"/>
    </location>
</feature>
<dbReference type="GO" id="GO:0022857">
    <property type="term" value="F:transmembrane transporter activity"/>
    <property type="evidence" value="ECO:0007669"/>
    <property type="project" value="TreeGrafter"/>
</dbReference>
<dbReference type="RefSeq" id="WP_091348712.1">
    <property type="nucleotide sequence ID" value="NZ_FMHV01000002.1"/>
</dbReference>
<feature type="domain" description="ABC3 transporter permease C-terminal" evidence="8">
    <location>
        <begin position="776"/>
        <end position="884"/>
    </location>
</feature>
<dbReference type="InterPro" id="IPR050250">
    <property type="entry name" value="Macrolide_Exporter_MacB"/>
</dbReference>
<feature type="transmembrane region" description="Helical" evidence="7">
    <location>
        <begin position="388"/>
        <end position="409"/>
    </location>
</feature>
<keyword evidence="4 7" id="KW-1133">Transmembrane helix</keyword>
<dbReference type="PANTHER" id="PTHR30572:SF4">
    <property type="entry name" value="ABC TRANSPORTER PERMEASE YTRF"/>
    <property type="match status" value="1"/>
</dbReference>
<proteinExistence type="inferred from homology"/>
<evidence type="ECO:0000256" key="4">
    <source>
        <dbReference type="ARBA" id="ARBA00022989"/>
    </source>
</evidence>
<evidence type="ECO:0000256" key="3">
    <source>
        <dbReference type="ARBA" id="ARBA00022692"/>
    </source>
</evidence>
<dbReference type="OrthoDB" id="3276748at2"/>
<feature type="transmembrane region" description="Helical" evidence="7">
    <location>
        <begin position="12"/>
        <end position="34"/>
    </location>
</feature>
<comment type="subcellular location">
    <subcellularLocation>
        <location evidence="1">Cell membrane</location>
        <topology evidence="1">Multi-pass membrane protein</topology>
    </subcellularLocation>
</comment>
<feature type="transmembrane region" description="Helical" evidence="7">
    <location>
        <begin position="866"/>
        <end position="884"/>
    </location>
</feature>
<evidence type="ECO:0000259" key="8">
    <source>
        <dbReference type="Pfam" id="PF02687"/>
    </source>
</evidence>
<keyword evidence="2" id="KW-1003">Cell membrane</keyword>
<reference evidence="10" key="1">
    <citation type="submission" date="2016-06" db="EMBL/GenBank/DDBJ databases">
        <authorList>
            <person name="Varghese N."/>
            <person name="Submissions Spin"/>
        </authorList>
    </citation>
    <scope>NUCLEOTIDE SEQUENCE [LARGE SCALE GENOMIC DNA]</scope>
    <source>
        <strain evidence="10">DSM 45431</strain>
    </source>
</reference>
<gene>
    <name evidence="9" type="ORF">GA0070624_2505</name>
</gene>
<feature type="transmembrane region" description="Helical" evidence="7">
    <location>
        <begin position="459"/>
        <end position="479"/>
    </location>
</feature>
<evidence type="ECO:0000256" key="2">
    <source>
        <dbReference type="ARBA" id="ARBA00022475"/>
    </source>
</evidence>
<comment type="similarity">
    <text evidence="6">Belongs to the ABC-4 integral membrane protein family.</text>
</comment>
<keyword evidence="3 7" id="KW-0812">Transmembrane</keyword>
<sequence length="904" mass="95237">MSIGAVARRIRVYGGQFLLLAALTMVVTLLISGVPRLVNWRAEQGLRTFLASQPAERRDVTYSTEPLFNAGNGTSLLTAYEADLERLQAGMPPDVRRMVDQRWFTAETEPGRVRGRDLAAKNLLVDLGLRSMPGIAEAGTLTEGRWPDQGALADQPVQVALAADVARKLNLRAGSQLTLAAPQAATPEGAPDPVRISVVGVFEPRQRADGIWQGLPQILRVIEPQGDGQPFVALGVVDGAALDRLSADGWGLRFSWRYRLGADSIEIAALDRLIDSIQLMGRQAQGRIFVQGLDIPLREFKAELAAARTVLVVIATGVLAALAGLVVLAAGLTVRRRRTEFTLLRARGGTATIGARRSLAESFLVVLPAAAFGWLLGNLAPGSPGDTAAFAAVAAILVTLALPVATLVAPTGVAVRRDLIKLRPSARRITVEASLLLLAVLAVVLLRRRGLILGEVDPLLVSVPMLLAVAAAVLAVRLYPWPLRLLSRLAARTRGSVAFLGTARAGRAVVTTPLVVVVLAVATAAFCAVVAGGIEASRDGAASRQVPADALIQGERLAPETGAELERLPGVRAASPVLNEAGQRITKDAIGTDPRLGTVSVVLVDGPALASMVRETGVRVSVPSALLTRGAQPGPLPAVVSPAVAAELAAAGLDRSAFVAVQGQRYEFRVAGRAESFPMLRADNSRFVILPWQSLPRREYAALPTGFLVAGDDLDVEELRRVGNEGQSRFQQGGTVTGRERPLEVEVRTWAEIRRQLGEGRANGVLVFGFVAGAAAGTALGLLAIAFVVLAGARARGQVLSRLRTLGLSRRQWRGLLLVELGPLVGVSVLTGALVGALLPLLLTPVLGLSAFTNGAPVRVPFEPRLVAGIVALGAVALGFAVAVEALNNRRMRLGEVLRLGEES</sequence>
<dbReference type="EMBL" id="FMHV01000002">
    <property type="protein sequence ID" value="SCL22298.1"/>
    <property type="molecule type" value="Genomic_DNA"/>
</dbReference>
<feature type="transmembrane region" description="Helical" evidence="7">
    <location>
        <begin position="310"/>
        <end position="334"/>
    </location>
</feature>
<evidence type="ECO:0000313" key="9">
    <source>
        <dbReference type="EMBL" id="SCL22298.1"/>
    </source>
</evidence>